<proteinExistence type="predicted"/>
<evidence type="ECO:0000259" key="1">
    <source>
        <dbReference type="Pfam" id="PF01636"/>
    </source>
</evidence>
<dbReference type="InterPro" id="IPR002575">
    <property type="entry name" value="Aminoglycoside_PTrfase"/>
</dbReference>
<dbReference type="Pfam" id="PF01636">
    <property type="entry name" value="APH"/>
    <property type="match status" value="1"/>
</dbReference>
<gene>
    <name evidence="2" type="ORF">K402DRAFT_339375</name>
</gene>
<sequence>MASSTEINPYEADPEKIPTTDRYVAEPLYGRCLPRTNDFKPDLRHVNSRSPKSLQYWAFVLEQCNASNRIYENIDGGRDVFALGGVIIKSSHLRERLEGRRACRNYSFADKNELQATAIAKRSLTSVKLRVPEIYFADKINDRDVLVQERIPGVGLNITWQYLSQDQKVAFKEQARGILNQLRKIKPPNALNHAAYLEPDPDPVYHRGIQDVEADILFSSENADSHLCFMHNDFSMSNTIVDQDKIAGLVDWEMAGYFSYKTAAEVHVKIRSPKRENYAALNLPEDFLEDLMFWSNIYA</sequence>
<reference evidence="2" key="1">
    <citation type="journal article" date="2020" name="Stud. Mycol.">
        <title>101 Dothideomycetes genomes: a test case for predicting lifestyles and emergence of pathogens.</title>
        <authorList>
            <person name="Haridas S."/>
            <person name="Albert R."/>
            <person name="Binder M."/>
            <person name="Bloem J."/>
            <person name="Labutti K."/>
            <person name="Salamov A."/>
            <person name="Andreopoulos B."/>
            <person name="Baker S."/>
            <person name="Barry K."/>
            <person name="Bills G."/>
            <person name="Bluhm B."/>
            <person name="Cannon C."/>
            <person name="Castanera R."/>
            <person name="Culley D."/>
            <person name="Daum C."/>
            <person name="Ezra D."/>
            <person name="Gonzalez J."/>
            <person name="Henrissat B."/>
            <person name="Kuo A."/>
            <person name="Liang C."/>
            <person name="Lipzen A."/>
            <person name="Lutzoni F."/>
            <person name="Magnuson J."/>
            <person name="Mondo S."/>
            <person name="Nolan M."/>
            <person name="Ohm R."/>
            <person name="Pangilinan J."/>
            <person name="Park H.-J."/>
            <person name="Ramirez L."/>
            <person name="Alfaro M."/>
            <person name="Sun H."/>
            <person name="Tritt A."/>
            <person name="Yoshinaga Y."/>
            <person name="Zwiers L.-H."/>
            <person name="Turgeon B."/>
            <person name="Goodwin S."/>
            <person name="Spatafora J."/>
            <person name="Crous P."/>
            <person name="Grigoriev I."/>
        </authorList>
    </citation>
    <scope>NUCLEOTIDE SEQUENCE</scope>
    <source>
        <strain evidence="2">CBS 113979</strain>
    </source>
</reference>
<dbReference type="EMBL" id="ML977179">
    <property type="protein sequence ID" value="KAF1982895.1"/>
    <property type="molecule type" value="Genomic_DNA"/>
</dbReference>
<keyword evidence="3" id="KW-1185">Reference proteome</keyword>
<dbReference type="OrthoDB" id="8300194at2759"/>
<feature type="domain" description="Aminoglycoside phosphotransferase" evidence="1">
    <location>
        <begin position="126"/>
        <end position="257"/>
    </location>
</feature>
<name>A0A6G1GPN3_9PEZI</name>
<dbReference type="Proteomes" id="UP000800041">
    <property type="component" value="Unassembled WGS sequence"/>
</dbReference>
<dbReference type="PANTHER" id="PTHR21310">
    <property type="entry name" value="AMINOGLYCOSIDE PHOSPHOTRANSFERASE-RELATED-RELATED"/>
    <property type="match status" value="1"/>
</dbReference>
<evidence type="ECO:0000313" key="2">
    <source>
        <dbReference type="EMBL" id="KAF1982895.1"/>
    </source>
</evidence>
<dbReference type="InterPro" id="IPR011009">
    <property type="entry name" value="Kinase-like_dom_sf"/>
</dbReference>
<accession>A0A6G1GPN3</accession>
<evidence type="ECO:0000313" key="3">
    <source>
        <dbReference type="Proteomes" id="UP000800041"/>
    </source>
</evidence>
<dbReference type="InterPro" id="IPR051678">
    <property type="entry name" value="AGP_Transferase"/>
</dbReference>
<dbReference type="SUPFAM" id="SSF56112">
    <property type="entry name" value="Protein kinase-like (PK-like)"/>
    <property type="match status" value="1"/>
</dbReference>
<protein>
    <recommendedName>
        <fullName evidence="1">Aminoglycoside phosphotransferase domain-containing protein</fullName>
    </recommendedName>
</protein>
<dbReference type="AlphaFoldDB" id="A0A6G1GPN3"/>
<organism evidence="2 3">
    <name type="scientific">Aulographum hederae CBS 113979</name>
    <dbReference type="NCBI Taxonomy" id="1176131"/>
    <lineage>
        <taxon>Eukaryota</taxon>
        <taxon>Fungi</taxon>
        <taxon>Dikarya</taxon>
        <taxon>Ascomycota</taxon>
        <taxon>Pezizomycotina</taxon>
        <taxon>Dothideomycetes</taxon>
        <taxon>Pleosporomycetidae</taxon>
        <taxon>Aulographales</taxon>
        <taxon>Aulographaceae</taxon>
    </lineage>
</organism>
<dbReference type="PANTHER" id="PTHR21310:SF58">
    <property type="entry name" value="AMINOGLYCOSIDE PHOSPHOTRANSFERASE DOMAIN-CONTAINING PROTEIN"/>
    <property type="match status" value="1"/>
</dbReference>
<dbReference type="Gene3D" id="3.90.1200.10">
    <property type="match status" value="1"/>
</dbReference>